<accession>A0A239JNR1</accession>
<name>A0A239JNR1_9ACTN</name>
<feature type="domain" description="ABC-2 type transporter transmembrane" evidence="6">
    <location>
        <begin position="39"/>
        <end position="225"/>
    </location>
</feature>
<evidence type="ECO:0000256" key="3">
    <source>
        <dbReference type="ARBA" id="ARBA00022989"/>
    </source>
</evidence>
<feature type="transmembrane region" description="Helical" evidence="5">
    <location>
        <begin position="181"/>
        <end position="199"/>
    </location>
</feature>
<keyword evidence="4 5" id="KW-0472">Membrane</keyword>
<dbReference type="PANTHER" id="PTHR43229">
    <property type="entry name" value="NODULATION PROTEIN J"/>
    <property type="match status" value="1"/>
</dbReference>
<dbReference type="AlphaFoldDB" id="A0A239JNR1"/>
<dbReference type="GO" id="GO:0016020">
    <property type="term" value="C:membrane"/>
    <property type="evidence" value="ECO:0007669"/>
    <property type="project" value="UniProtKB-SubCell"/>
</dbReference>
<evidence type="ECO:0000256" key="5">
    <source>
        <dbReference type="SAM" id="Phobius"/>
    </source>
</evidence>
<evidence type="ECO:0000313" key="7">
    <source>
        <dbReference type="EMBL" id="SNT07531.1"/>
    </source>
</evidence>
<dbReference type="OrthoDB" id="9786643at2"/>
<dbReference type="EMBL" id="FZPH01000003">
    <property type="protein sequence ID" value="SNT07531.1"/>
    <property type="molecule type" value="Genomic_DNA"/>
</dbReference>
<dbReference type="RefSeq" id="WP_089246284.1">
    <property type="nucleotide sequence ID" value="NZ_FZPH01000003.1"/>
</dbReference>
<feature type="transmembrane region" description="Helical" evidence="5">
    <location>
        <begin position="152"/>
        <end position="174"/>
    </location>
</feature>
<keyword evidence="2 5" id="KW-0812">Transmembrane</keyword>
<feature type="transmembrane region" description="Helical" evidence="5">
    <location>
        <begin position="116"/>
        <end position="140"/>
    </location>
</feature>
<evidence type="ECO:0000256" key="4">
    <source>
        <dbReference type="ARBA" id="ARBA00023136"/>
    </source>
</evidence>
<dbReference type="Pfam" id="PF01061">
    <property type="entry name" value="ABC2_membrane"/>
    <property type="match status" value="1"/>
</dbReference>
<feature type="transmembrane region" description="Helical" evidence="5">
    <location>
        <begin position="35"/>
        <end position="55"/>
    </location>
</feature>
<gene>
    <name evidence="7" type="ORF">SAMN05421812_10352</name>
</gene>
<keyword evidence="8" id="KW-1185">Reference proteome</keyword>
<feature type="transmembrane region" description="Helical" evidence="5">
    <location>
        <begin position="61"/>
        <end position="78"/>
    </location>
</feature>
<dbReference type="InterPro" id="IPR051784">
    <property type="entry name" value="Nod_factor_ABC_transporter"/>
</dbReference>
<protein>
    <submittedName>
        <fullName evidence="7">ABC-2 type transport system permease protein</fullName>
    </submittedName>
</protein>
<dbReference type="PANTHER" id="PTHR43229:SF6">
    <property type="entry name" value="ABC-TYPE MULTIDRUG TRANSPORT SYSTEM, PERMEASE COMPONENT"/>
    <property type="match status" value="1"/>
</dbReference>
<evidence type="ECO:0000256" key="2">
    <source>
        <dbReference type="ARBA" id="ARBA00022692"/>
    </source>
</evidence>
<sequence length="272" mass="29005">MTIAYDVTSGAARRSRVVGIVRRDFYALRGNGGRLLEIFFWPVLELVIWGFVSVFLRANNVPIAVSMLLGAVLLWQVVGRAQGELAAMFLHDVWSRNLLNVFVSPTSLAEFLTGHVIFGAGLIALSTGVMSGLALLLYGFGITTIGPALVPYLTLLVVMGWGLGVVSIAVVIRFGESTQSVAWVLSAAFQPFAAVFYPVGVLPPVAQAIAHAVPASYVFEGLRGVLDGRGIDWSGVAMAALLDLILVAGALAFIAHALRHARRTGRLSKFGE</sequence>
<proteinExistence type="predicted"/>
<comment type="subcellular location">
    <subcellularLocation>
        <location evidence="1">Membrane</location>
        <topology evidence="1">Multi-pass membrane protein</topology>
    </subcellularLocation>
</comment>
<evidence type="ECO:0000259" key="6">
    <source>
        <dbReference type="Pfam" id="PF01061"/>
    </source>
</evidence>
<evidence type="ECO:0000313" key="8">
    <source>
        <dbReference type="Proteomes" id="UP000198362"/>
    </source>
</evidence>
<organism evidence="7 8">
    <name type="scientific">Asanoa hainanensis</name>
    <dbReference type="NCBI Taxonomy" id="560556"/>
    <lineage>
        <taxon>Bacteria</taxon>
        <taxon>Bacillati</taxon>
        <taxon>Actinomycetota</taxon>
        <taxon>Actinomycetes</taxon>
        <taxon>Micromonosporales</taxon>
        <taxon>Micromonosporaceae</taxon>
        <taxon>Asanoa</taxon>
    </lineage>
</organism>
<keyword evidence="3 5" id="KW-1133">Transmembrane helix</keyword>
<dbReference type="InterPro" id="IPR013525">
    <property type="entry name" value="ABC2_TM"/>
</dbReference>
<reference evidence="7 8" key="1">
    <citation type="submission" date="2017-06" db="EMBL/GenBank/DDBJ databases">
        <authorList>
            <person name="Kim H.J."/>
            <person name="Triplett B.A."/>
        </authorList>
    </citation>
    <scope>NUCLEOTIDE SEQUENCE [LARGE SCALE GENOMIC DNA]</scope>
    <source>
        <strain evidence="7 8">CGMCC 4.5593</strain>
    </source>
</reference>
<feature type="transmembrane region" description="Helical" evidence="5">
    <location>
        <begin position="236"/>
        <end position="258"/>
    </location>
</feature>
<dbReference type="GO" id="GO:0140359">
    <property type="term" value="F:ABC-type transporter activity"/>
    <property type="evidence" value="ECO:0007669"/>
    <property type="project" value="InterPro"/>
</dbReference>
<dbReference type="Proteomes" id="UP000198362">
    <property type="component" value="Unassembled WGS sequence"/>
</dbReference>
<evidence type="ECO:0000256" key="1">
    <source>
        <dbReference type="ARBA" id="ARBA00004141"/>
    </source>
</evidence>